<organism evidence="1 2">
    <name type="scientific">Actinomadura graeca</name>
    <dbReference type="NCBI Taxonomy" id="2750812"/>
    <lineage>
        <taxon>Bacteria</taxon>
        <taxon>Bacillati</taxon>
        <taxon>Actinomycetota</taxon>
        <taxon>Actinomycetes</taxon>
        <taxon>Streptosporangiales</taxon>
        <taxon>Thermomonosporaceae</taxon>
        <taxon>Actinomadura</taxon>
    </lineage>
</organism>
<accession>A0ABX8R119</accession>
<keyword evidence="2" id="KW-1185">Reference proteome</keyword>
<name>A0ABX8R119_9ACTN</name>
<dbReference type="Gene3D" id="1.25.40.10">
    <property type="entry name" value="Tetratricopeptide repeat domain"/>
    <property type="match status" value="1"/>
</dbReference>
<reference evidence="1" key="1">
    <citation type="submission" date="2020-07" db="EMBL/GenBank/DDBJ databases">
        <authorList>
            <person name="Tarantini F.S."/>
            <person name="Hong K.W."/>
            <person name="Chan K.G."/>
        </authorList>
    </citation>
    <scope>NUCLEOTIDE SEQUENCE</scope>
    <source>
        <strain evidence="1">32-07</strain>
    </source>
</reference>
<gene>
    <name evidence="1" type="ORF">AGRA3207_006141</name>
</gene>
<proteinExistence type="predicted"/>
<dbReference type="EMBL" id="CP059572">
    <property type="protein sequence ID" value="QXJ24750.1"/>
    <property type="molecule type" value="Genomic_DNA"/>
</dbReference>
<evidence type="ECO:0000313" key="2">
    <source>
        <dbReference type="Proteomes" id="UP001049518"/>
    </source>
</evidence>
<protein>
    <recommendedName>
        <fullName evidence="3">Tetratricopeptide repeat protein</fullName>
    </recommendedName>
</protein>
<sequence>MWRFGQHDPEPVLPPDAAIDPCMDDPGAQRVREAMRRHDWSAVTGFFETVTDPDDRAFYIGVCAGAPGVRDWIAEWCRARPGDTLPSVIRGAHALSSDAPALAEECLNEVVARDAGDAAAWSLLVGAARVGGLGRKEALRRFEQVVAVHPGHLAGHREMLAYLGHEGGHGEALGFAHDAAGASPEGGPLGVLVADAHVGRWESLPPPERNPYMSGSAVRGDLVAAADRSVRHAAFRARPGWPAIHNAFAFAFVMAGEPRLAAEMFERIGHRATERPWAAYGPDPVAAFRELRRWAVDWA</sequence>
<dbReference type="Proteomes" id="UP001049518">
    <property type="component" value="Chromosome"/>
</dbReference>
<dbReference type="SUPFAM" id="SSF48452">
    <property type="entry name" value="TPR-like"/>
    <property type="match status" value="1"/>
</dbReference>
<evidence type="ECO:0008006" key="3">
    <source>
        <dbReference type="Google" id="ProtNLM"/>
    </source>
</evidence>
<evidence type="ECO:0000313" key="1">
    <source>
        <dbReference type="EMBL" id="QXJ24750.1"/>
    </source>
</evidence>
<dbReference type="InterPro" id="IPR011990">
    <property type="entry name" value="TPR-like_helical_dom_sf"/>
</dbReference>
<dbReference type="RefSeq" id="WP_231330649.1">
    <property type="nucleotide sequence ID" value="NZ_CP059572.1"/>
</dbReference>